<sequence length="356" mass="39380">MGLKHIYYFTSAKSFSNTRNSLSPLSLCPYRFIMPYTQMGFRSGWIEVSEFRTTLRQRMISNERTRGDRIELEPQPQGFSIITKRMPALTTTDKPTKTVKTAHPRFDSLLKRTAKEPASPTNASNNLIPHWSYEKSSIAAACIFSAIAVIGLIFLATLSIRKIRRSWKRHKLEMRDYTAFEHRRDMSNDDRDSNVCFITESKSSRASMMYDHDNSPSVGYVVEQTGGSVTRVFREGNNVSAQTFDTIGASPGKVSPTRKKKGVLGGRADSSTPSGKGRAGSIPKPIVVVPSPLKHVSSLKATPVMPPTGSNTSDSEQSSMSPASQNDAEPVGRISNVNSLFRLPSIKKSTSPLFSF</sequence>
<dbReference type="OrthoDB" id="4501674at2759"/>
<reference evidence="3" key="1">
    <citation type="submission" date="2019-04" db="EMBL/GenBank/DDBJ databases">
        <title>Friends and foes A comparative genomics studyof 23 Aspergillus species from section Flavi.</title>
        <authorList>
            <consortium name="DOE Joint Genome Institute"/>
            <person name="Kjaerbolling I."/>
            <person name="Vesth T."/>
            <person name="Frisvad J.C."/>
            <person name="Nybo J.L."/>
            <person name="Theobald S."/>
            <person name="Kildgaard S."/>
            <person name="Isbrandt T."/>
            <person name="Kuo A."/>
            <person name="Sato A."/>
            <person name="Lyhne E.K."/>
            <person name="Kogle M.E."/>
            <person name="Wiebenga A."/>
            <person name="Kun R.S."/>
            <person name="Lubbers R.J."/>
            <person name="Makela M.R."/>
            <person name="Barry K."/>
            <person name="Chovatia M."/>
            <person name="Clum A."/>
            <person name="Daum C."/>
            <person name="Haridas S."/>
            <person name="He G."/>
            <person name="LaButti K."/>
            <person name="Lipzen A."/>
            <person name="Mondo S."/>
            <person name="Riley R."/>
            <person name="Salamov A."/>
            <person name="Simmons B.A."/>
            <person name="Magnuson J.K."/>
            <person name="Henrissat B."/>
            <person name="Mortensen U.H."/>
            <person name="Larsen T.O."/>
            <person name="Devries R.P."/>
            <person name="Grigoriev I.V."/>
            <person name="Machida M."/>
            <person name="Baker S.E."/>
            <person name="Andersen M.R."/>
        </authorList>
    </citation>
    <scope>NUCLEOTIDE SEQUENCE [LARGE SCALE GENOMIC DNA]</scope>
    <source>
        <strain evidence="3">IBT 14317</strain>
    </source>
</reference>
<feature type="compositionally biased region" description="Polar residues" evidence="1">
    <location>
        <begin position="308"/>
        <end position="327"/>
    </location>
</feature>
<name>A0A5N7CJL7_PETAA</name>
<proteinExistence type="predicted"/>
<dbReference type="EMBL" id="ML735224">
    <property type="protein sequence ID" value="KAE8394374.1"/>
    <property type="molecule type" value="Genomic_DNA"/>
</dbReference>
<protein>
    <submittedName>
        <fullName evidence="3">Uncharacterized protein</fullName>
    </submittedName>
</protein>
<gene>
    <name evidence="3" type="ORF">BDV23DRAFT_147818</name>
</gene>
<keyword evidence="2" id="KW-0472">Membrane</keyword>
<feature type="region of interest" description="Disordered" evidence="1">
    <location>
        <begin position="298"/>
        <end position="339"/>
    </location>
</feature>
<keyword evidence="2" id="KW-1133">Transmembrane helix</keyword>
<organism evidence="3">
    <name type="scientific">Petromyces alliaceus</name>
    <name type="common">Aspergillus alliaceus</name>
    <dbReference type="NCBI Taxonomy" id="209559"/>
    <lineage>
        <taxon>Eukaryota</taxon>
        <taxon>Fungi</taxon>
        <taxon>Dikarya</taxon>
        <taxon>Ascomycota</taxon>
        <taxon>Pezizomycotina</taxon>
        <taxon>Eurotiomycetes</taxon>
        <taxon>Eurotiomycetidae</taxon>
        <taxon>Eurotiales</taxon>
        <taxon>Aspergillaceae</taxon>
        <taxon>Aspergillus</taxon>
        <taxon>Aspergillus subgen. Circumdati</taxon>
    </lineage>
</organism>
<feature type="region of interest" description="Disordered" evidence="1">
    <location>
        <begin position="243"/>
        <end position="286"/>
    </location>
</feature>
<accession>A0A5N7CJL7</accession>
<evidence type="ECO:0000256" key="2">
    <source>
        <dbReference type="SAM" id="Phobius"/>
    </source>
</evidence>
<dbReference type="AlphaFoldDB" id="A0A5N7CJL7"/>
<feature type="transmembrane region" description="Helical" evidence="2">
    <location>
        <begin position="138"/>
        <end position="160"/>
    </location>
</feature>
<evidence type="ECO:0000313" key="3">
    <source>
        <dbReference type="EMBL" id="KAE8394374.1"/>
    </source>
</evidence>
<dbReference type="Proteomes" id="UP000326877">
    <property type="component" value="Unassembled WGS sequence"/>
</dbReference>
<keyword evidence="2" id="KW-0812">Transmembrane</keyword>
<evidence type="ECO:0000256" key="1">
    <source>
        <dbReference type="SAM" id="MobiDB-lite"/>
    </source>
</evidence>